<keyword evidence="2 6" id="KW-0689">Ribosomal protein</keyword>
<keyword evidence="3" id="KW-0687">Ribonucleoprotein</keyword>
<name>A0AAN8F4Q4_9EURO</name>
<feature type="region of interest" description="Disordered" evidence="5">
    <location>
        <begin position="48"/>
        <end position="84"/>
    </location>
</feature>
<dbReference type="PANTHER" id="PTHR10746:SF6">
    <property type="entry name" value="LARGE RIBOSOMAL SUBUNIT PROTEIN UL4M"/>
    <property type="match status" value="1"/>
</dbReference>
<dbReference type="GO" id="GO:0005840">
    <property type="term" value="C:ribosome"/>
    <property type="evidence" value="ECO:0007669"/>
    <property type="project" value="UniProtKB-KW"/>
</dbReference>
<comment type="similarity">
    <text evidence="1">Belongs to the universal ribosomal protein uL4 family.</text>
</comment>
<feature type="region of interest" description="Disordered" evidence="5">
    <location>
        <begin position="128"/>
        <end position="180"/>
    </location>
</feature>
<reference evidence="6 7" key="1">
    <citation type="submission" date="2022-12" db="EMBL/GenBank/DDBJ databases">
        <title>Genomic features and morphological characterization of a novel Knufia sp. strain isolated from spacecraft assembly facility.</title>
        <authorList>
            <person name="Teixeira M."/>
            <person name="Chander A.M."/>
            <person name="Stajich J.E."/>
            <person name="Venkateswaran K."/>
        </authorList>
    </citation>
    <scope>NUCLEOTIDE SEQUENCE [LARGE SCALE GENOMIC DNA]</scope>
    <source>
        <strain evidence="6 7">FJI-L2-BK-P2</strain>
    </source>
</reference>
<evidence type="ECO:0000256" key="5">
    <source>
        <dbReference type="SAM" id="MobiDB-lite"/>
    </source>
</evidence>
<evidence type="ECO:0000313" key="6">
    <source>
        <dbReference type="EMBL" id="KAK5951251.1"/>
    </source>
</evidence>
<dbReference type="SUPFAM" id="SSF52166">
    <property type="entry name" value="Ribosomal protein L4"/>
    <property type="match status" value="1"/>
</dbReference>
<dbReference type="Gene3D" id="3.40.1370.10">
    <property type="match status" value="1"/>
</dbReference>
<comment type="caution">
    <text evidence="6">The sequence shown here is derived from an EMBL/GenBank/DDBJ whole genome shotgun (WGS) entry which is preliminary data.</text>
</comment>
<dbReference type="GO" id="GO:1990904">
    <property type="term" value="C:ribonucleoprotein complex"/>
    <property type="evidence" value="ECO:0007669"/>
    <property type="project" value="UniProtKB-KW"/>
</dbReference>
<dbReference type="InterPro" id="IPR023574">
    <property type="entry name" value="Ribosomal_uL4_dom_sf"/>
</dbReference>
<dbReference type="EMBL" id="JAKLMC020000021">
    <property type="protein sequence ID" value="KAK5951251.1"/>
    <property type="molecule type" value="Genomic_DNA"/>
</dbReference>
<gene>
    <name evidence="6" type="primary">yml6</name>
    <name evidence="6" type="ORF">OHC33_007669</name>
</gene>
<evidence type="ECO:0000313" key="7">
    <source>
        <dbReference type="Proteomes" id="UP001316803"/>
    </source>
</evidence>
<dbReference type="GO" id="GO:0003735">
    <property type="term" value="F:structural constituent of ribosome"/>
    <property type="evidence" value="ECO:0007669"/>
    <property type="project" value="InterPro"/>
</dbReference>
<dbReference type="InterPro" id="IPR002136">
    <property type="entry name" value="Ribosomal_uL4"/>
</dbReference>
<evidence type="ECO:0000256" key="1">
    <source>
        <dbReference type="ARBA" id="ARBA00010528"/>
    </source>
</evidence>
<evidence type="ECO:0000256" key="2">
    <source>
        <dbReference type="ARBA" id="ARBA00022980"/>
    </source>
</evidence>
<dbReference type="GO" id="GO:0006412">
    <property type="term" value="P:translation"/>
    <property type="evidence" value="ECO:0007669"/>
    <property type="project" value="InterPro"/>
</dbReference>
<dbReference type="PANTHER" id="PTHR10746">
    <property type="entry name" value="50S RIBOSOMAL PROTEIN L4"/>
    <property type="match status" value="1"/>
</dbReference>
<proteinExistence type="inferred from homology"/>
<dbReference type="Proteomes" id="UP001316803">
    <property type="component" value="Unassembled WGS sequence"/>
</dbReference>
<protein>
    <recommendedName>
        <fullName evidence="4">Large ribosomal subunit protein uL4m</fullName>
    </recommendedName>
</protein>
<feature type="compositionally biased region" description="Basic residues" evidence="5">
    <location>
        <begin position="135"/>
        <end position="150"/>
    </location>
</feature>
<dbReference type="Pfam" id="PF00573">
    <property type="entry name" value="Ribosomal_L4"/>
    <property type="match status" value="1"/>
</dbReference>
<accession>A0AAN8F4Q4</accession>
<evidence type="ECO:0000256" key="3">
    <source>
        <dbReference type="ARBA" id="ARBA00023274"/>
    </source>
</evidence>
<dbReference type="AlphaFoldDB" id="A0AAN8F4Q4"/>
<organism evidence="6 7">
    <name type="scientific">Knufia fluminis</name>
    <dbReference type="NCBI Taxonomy" id="191047"/>
    <lineage>
        <taxon>Eukaryota</taxon>
        <taxon>Fungi</taxon>
        <taxon>Dikarya</taxon>
        <taxon>Ascomycota</taxon>
        <taxon>Pezizomycotina</taxon>
        <taxon>Eurotiomycetes</taxon>
        <taxon>Chaetothyriomycetidae</taxon>
        <taxon>Chaetothyriales</taxon>
        <taxon>Trichomeriaceae</taxon>
        <taxon>Knufia</taxon>
    </lineage>
</organism>
<sequence length="316" mass="35298">MAQSAPASQNLVTLSRSMRRLQVSDPLWNQHCLAPRLARSYATHTELPSATAARQSIPPIASRRATVPTASRPEPPSADKFHPPVLTTLYSWPSMKPTSYTSYRYHHLNLPLRRDILHRAVVFEGDSTRQGTASTKHRTQVKGSAKKLRPQKGTGSARLSDKKSPMLRGGGVAHGPHPRDFSTDLPSKVYDLAYRTALSYRYKKGELIVLDNEVKLDSDQSPRWLANFFEAHGWGQGNGRTLVVACFPQTGFDENGKELAVPKHHLVDAMNQVGEHGEAQYVHDVDVKDLLSFGRIVIERAALNEMLRYRSKDMTV</sequence>
<evidence type="ECO:0000256" key="4">
    <source>
        <dbReference type="ARBA" id="ARBA00040565"/>
    </source>
</evidence>
<keyword evidence="7" id="KW-1185">Reference proteome</keyword>
<dbReference type="InterPro" id="IPR013005">
    <property type="entry name" value="Ribosomal_uL4-like"/>
</dbReference>